<dbReference type="PANTHER" id="PTHR12736:SF7">
    <property type="entry name" value="LANC-LIKE PROTEIN 3"/>
    <property type="match status" value="1"/>
</dbReference>
<evidence type="ECO:0000313" key="2">
    <source>
        <dbReference type="EMBL" id="CAD2070884.1"/>
    </source>
</evidence>
<dbReference type="PRINTS" id="PR01955">
    <property type="entry name" value="LANCFRANKIA"/>
</dbReference>
<dbReference type="GO" id="GO:0046872">
    <property type="term" value="F:metal ion binding"/>
    <property type="evidence" value="ECO:0007669"/>
    <property type="project" value="UniProtKB-KW"/>
</dbReference>
<keyword evidence="5" id="KW-1185">Reference proteome</keyword>
<feature type="binding site" evidence="1">
    <location>
        <position position="354"/>
    </location>
    <ligand>
        <name>Zn(2+)</name>
        <dbReference type="ChEBI" id="CHEBI:29105"/>
    </ligand>
</feature>
<dbReference type="GO" id="GO:0005886">
    <property type="term" value="C:plasma membrane"/>
    <property type="evidence" value="ECO:0007669"/>
    <property type="project" value="TreeGrafter"/>
</dbReference>
<evidence type="ECO:0000313" key="4">
    <source>
        <dbReference type="Proteomes" id="UP000534001"/>
    </source>
</evidence>
<organism evidence="2 4">
    <name type="scientific">Jeotgalicoccus coquinae</name>
    <dbReference type="NCBI Taxonomy" id="709509"/>
    <lineage>
        <taxon>Bacteria</taxon>
        <taxon>Bacillati</taxon>
        <taxon>Bacillota</taxon>
        <taxon>Bacilli</taxon>
        <taxon>Bacillales</taxon>
        <taxon>Staphylococcaceae</taxon>
        <taxon>Jeotgalicoccus</taxon>
    </lineage>
</organism>
<dbReference type="GO" id="GO:0031179">
    <property type="term" value="P:peptide modification"/>
    <property type="evidence" value="ECO:0007669"/>
    <property type="project" value="InterPro"/>
</dbReference>
<comment type="caution">
    <text evidence="2">The sequence shown here is derived from an EMBL/GenBank/DDBJ whole genome shotgun (WGS) entry which is preliminary data.</text>
</comment>
<keyword evidence="1" id="KW-0479">Metal-binding</keyword>
<dbReference type="Pfam" id="PF05147">
    <property type="entry name" value="LANC_like"/>
    <property type="match status" value="1"/>
</dbReference>
<name>A0A6V7R1F9_9STAP</name>
<dbReference type="Proteomes" id="UP000534001">
    <property type="component" value="Unassembled WGS sequence"/>
</dbReference>
<keyword evidence="1" id="KW-0862">Zinc</keyword>
<protein>
    <submittedName>
        <fullName evidence="2">Lanthionine synthetase C-like protein</fullName>
    </submittedName>
    <submittedName>
        <fullName evidence="3">Lantibiotic modifying enzyme</fullName>
    </submittedName>
</protein>
<dbReference type="Gene3D" id="1.50.10.20">
    <property type="match status" value="1"/>
</dbReference>
<evidence type="ECO:0000256" key="1">
    <source>
        <dbReference type="PIRSR" id="PIRSR607822-1"/>
    </source>
</evidence>
<dbReference type="EMBL" id="JACHFF010000002">
    <property type="protein sequence ID" value="MBB6423740.1"/>
    <property type="molecule type" value="Genomic_DNA"/>
</dbReference>
<dbReference type="CDD" id="cd04434">
    <property type="entry name" value="LanC_like"/>
    <property type="match status" value="1"/>
</dbReference>
<dbReference type="SUPFAM" id="SSF158745">
    <property type="entry name" value="LanC-like"/>
    <property type="match status" value="1"/>
</dbReference>
<sequence>MSNHLRPLFHEPETEDYLNAAKEAAKMLKNTAIETPEGMYWEEEPFSPAEPHENTFMGQFSLYSGSPGVIYFLTQLARAADNNSYLDDAVKAGKYIISNWDCEVRMQQYGGNIEHSEWGVLNGVTGIAYVFGELAEVSGMAEFDEFAIQLIEETADAARQTDKGIVWTGEPAIFFDSGIILFLIKAAEKYKRTDWHELALKAGGKILNEGQEKDGQMTWPTISPAYFGIPEDSVMPNYFYGTAGVAYAMASLYEENKDERYLAAAEKGVKYIQAIATVEGDNILFPHSFPYLKDVHYLGLCHGAAGTIRLFYKLYKVTGETEYKEWTENIVNGILNTGAPELHSDGYWNVASQCCGSAGMSSVFLGLWAETGEDKYLNYAKRVGKQLLSESVYEENTGACWYHAFDRTDPEHVTAKIGYLDGSSGIAAELVQLYQAVTNDFDVLRLPDDPYPKTKTPSAK</sequence>
<dbReference type="PRINTS" id="PR01950">
    <property type="entry name" value="LANCSUPER"/>
</dbReference>
<dbReference type="EMBL" id="CAJEWA010000004">
    <property type="protein sequence ID" value="CAD2070884.1"/>
    <property type="molecule type" value="Genomic_DNA"/>
</dbReference>
<dbReference type="Proteomes" id="UP000545588">
    <property type="component" value="Unassembled WGS sequence"/>
</dbReference>
<dbReference type="PANTHER" id="PTHR12736">
    <property type="entry name" value="LANC-LIKE PROTEIN"/>
    <property type="match status" value="1"/>
</dbReference>
<feature type="binding site" evidence="1">
    <location>
        <position position="301"/>
    </location>
    <ligand>
        <name>Zn(2+)</name>
        <dbReference type="ChEBI" id="CHEBI:29105"/>
    </ligand>
</feature>
<reference evidence="2 4" key="1">
    <citation type="submission" date="2020-07" db="EMBL/GenBank/DDBJ databases">
        <authorList>
            <person name="Criscuolo A."/>
        </authorList>
    </citation>
    <scope>NUCLEOTIDE SEQUENCE [LARGE SCALE GENOMIC DNA]</scope>
    <source>
        <strain evidence="2">CIP111751</strain>
    </source>
</reference>
<dbReference type="SMART" id="SM01260">
    <property type="entry name" value="LANC_like"/>
    <property type="match status" value="1"/>
</dbReference>
<dbReference type="AlphaFoldDB" id="A0A6V7R1F9"/>
<evidence type="ECO:0000313" key="5">
    <source>
        <dbReference type="Proteomes" id="UP000545588"/>
    </source>
</evidence>
<dbReference type="RefSeq" id="WP_184283631.1">
    <property type="nucleotide sequence ID" value="NZ_BMCO01000002.1"/>
</dbReference>
<evidence type="ECO:0000313" key="3">
    <source>
        <dbReference type="EMBL" id="MBB6423740.1"/>
    </source>
</evidence>
<gene>
    <name evidence="3" type="ORF">HNR41_001712</name>
    <name evidence="2" type="ORF">JEOCOQ751_00067</name>
</gene>
<proteinExistence type="predicted"/>
<dbReference type="InterPro" id="IPR007822">
    <property type="entry name" value="LANC-like"/>
</dbReference>
<accession>A0A6V7R1F9</accession>
<reference evidence="3 5" key="2">
    <citation type="submission" date="2020-08" db="EMBL/GenBank/DDBJ databases">
        <title>Genomic Encyclopedia of Type Strains, Phase IV (KMG-IV): sequencing the most valuable type-strain genomes for metagenomic binning, comparative biology and taxonomic classification.</title>
        <authorList>
            <person name="Goeker M."/>
        </authorList>
    </citation>
    <scope>NUCLEOTIDE SEQUENCE [LARGE SCALE GENOMIC DNA]</scope>
    <source>
        <strain evidence="3 5">DSM 22419</strain>
    </source>
</reference>